<dbReference type="EMBL" id="KL584711">
    <property type="protein sequence ID" value="KEQ72686.1"/>
    <property type="molecule type" value="Genomic_DNA"/>
</dbReference>
<dbReference type="Pfam" id="PF02982">
    <property type="entry name" value="Scytalone_dh"/>
    <property type="match status" value="1"/>
</dbReference>
<evidence type="ECO:0000256" key="2">
    <source>
        <dbReference type="ARBA" id="ARBA00023239"/>
    </source>
</evidence>
<dbReference type="OrthoDB" id="5281072at2759"/>
<accession>A0A074XDK5</accession>
<name>A0A074XDK5_9PEZI</name>
<dbReference type="RefSeq" id="XP_013426594.1">
    <property type="nucleotide sequence ID" value="XM_013571140.1"/>
</dbReference>
<dbReference type="GeneID" id="25410883"/>
<comment type="similarity">
    <text evidence="1">Belongs to the scytalone dehydratase family.</text>
</comment>
<evidence type="ECO:0000256" key="1">
    <source>
        <dbReference type="ARBA" id="ARBA00008584"/>
    </source>
</evidence>
<dbReference type="InterPro" id="IPR032710">
    <property type="entry name" value="NTF2-like_dom_sf"/>
</dbReference>
<evidence type="ECO:0000313" key="4">
    <source>
        <dbReference type="EMBL" id="KEQ72686.1"/>
    </source>
</evidence>
<dbReference type="Proteomes" id="UP000027730">
    <property type="component" value="Unassembled WGS sequence"/>
</dbReference>
<gene>
    <name evidence="4" type="ORF">M436DRAFT_48527</name>
</gene>
<evidence type="ECO:0000313" key="5">
    <source>
        <dbReference type="Proteomes" id="UP000027730"/>
    </source>
</evidence>
<dbReference type="AlphaFoldDB" id="A0A074XDK5"/>
<dbReference type="GO" id="GO:0016829">
    <property type="term" value="F:lyase activity"/>
    <property type="evidence" value="ECO:0007669"/>
    <property type="project" value="UniProtKB-KW"/>
</dbReference>
<protein>
    <submittedName>
        <fullName evidence="4">NTF2-like protein</fullName>
    </submittedName>
</protein>
<dbReference type="STRING" id="1043004.A0A074XDK5"/>
<feature type="domain" description="Scytalone dehydratase-like" evidence="3">
    <location>
        <begin position="9"/>
        <end position="149"/>
    </location>
</feature>
<keyword evidence="2" id="KW-0456">Lyase</keyword>
<reference evidence="4 5" key="1">
    <citation type="journal article" date="2014" name="BMC Genomics">
        <title>Genome sequencing of four Aureobasidium pullulans varieties: biotechnological potential, stress tolerance, and description of new species.</title>
        <authorList>
            <person name="Gostin Ar C."/>
            <person name="Ohm R.A."/>
            <person name="Kogej T."/>
            <person name="Sonjak S."/>
            <person name="Turk M."/>
            <person name="Zajc J."/>
            <person name="Zalar P."/>
            <person name="Grube M."/>
            <person name="Sun H."/>
            <person name="Han J."/>
            <person name="Sharma A."/>
            <person name="Chiniquy J."/>
            <person name="Ngan C.Y."/>
            <person name="Lipzen A."/>
            <person name="Barry K."/>
            <person name="Grigoriev I.V."/>
            <person name="Gunde-Cimerman N."/>
        </authorList>
    </citation>
    <scope>NUCLEOTIDE SEQUENCE [LARGE SCALE GENOMIC DNA]</scope>
    <source>
        <strain evidence="4 5">CBS 147.97</strain>
    </source>
</reference>
<evidence type="ECO:0000259" key="3">
    <source>
        <dbReference type="Pfam" id="PF02982"/>
    </source>
</evidence>
<dbReference type="SUPFAM" id="SSF54427">
    <property type="entry name" value="NTF2-like"/>
    <property type="match status" value="1"/>
</dbReference>
<dbReference type="HOGENOM" id="CLU_101889_1_1_1"/>
<keyword evidence="5" id="KW-1185">Reference proteome</keyword>
<proteinExistence type="inferred from homology"/>
<sequence>MTTSPSTHSFQDDQDFRRISWSWAKAYDTKDWALLRSICAPTVQWLYNSLNAQFVDKQMTIDEYVEEMSAMTGLGDPRLSTQHLLGAVVFEEVVFNGQCYIVGDWQAQASHRRILANGEVRVWDGFSYVRHYYARDVNHKWQLAGVQPHTVLISDGHPGLVLGKFD</sequence>
<dbReference type="Gene3D" id="3.10.450.50">
    <property type="match status" value="1"/>
</dbReference>
<dbReference type="InterPro" id="IPR049884">
    <property type="entry name" value="Scytalone_dh"/>
</dbReference>
<organism evidence="4 5">
    <name type="scientific">Aureobasidium namibiae CBS 147.97</name>
    <dbReference type="NCBI Taxonomy" id="1043004"/>
    <lineage>
        <taxon>Eukaryota</taxon>
        <taxon>Fungi</taxon>
        <taxon>Dikarya</taxon>
        <taxon>Ascomycota</taxon>
        <taxon>Pezizomycotina</taxon>
        <taxon>Dothideomycetes</taxon>
        <taxon>Dothideomycetidae</taxon>
        <taxon>Dothideales</taxon>
        <taxon>Saccotheciaceae</taxon>
        <taxon>Aureobasidium</taxon>
    </lineage>
</organism>